<dbReference type="Proteomes" id="UP000004995">
    <property type="component" value="Unassembled WGS sequence"/>
</dbReference>
<dbReference type="EnsemblPlants" id="KQK89366">
    <property type="protein sequence ID" value="KQK89366"/>
    <property type="gene ID" value="SETIT_039586mg"/>
</dbReference>
<protein>
    <submittedName>
        <fullName evidence="1">Uncharacterized protein</fullName>
    </submittedName>
</protein>
<dbReference type="Gramene" id="KQK89366">
    <property type="protein sequence ID" value="KQK89366"/>
    <property type="gene ID" value="SETIT_039586mg"/>
</dbReference>
<reference evidence="1" key="2">
    <citation type="submission" date="2018-08" db="UniProtKB">
        <authorList>
            <consortium name="EnsemblPlants"/>
        </authorList>
    </citation>
    <scope>IDENTIFICATION</scope>
    <source>
        <strain evidence="1">Yugu1</strain>
    </source>
</reference>
<dbReference type="CDD" id="cd00303">
    <property type="entry name" value="retropepsin_like"/>
    <property type="match status" value="1"/>
</dbReference>
<dbReference type="AlphaFoldDB" id="K4AL07"/>
<evidence type="ECO:0000313" key="1">
    <source>
        <dbReference type="EnsemblPlants" id="KQK89366"/>
    </source>
</evidence>
<dbReference type="EMBL" id="AGNK02005675">
    <property type="status" value="NOT_ANNOTATED_CDS"/>
    <property type="molecule type" value="Genomic_DNA"/>
</dbReference>
<evidence type="ECO:0000313" key="2">
    <source>
        <dbReference type="Proteomes" id="UP000004995"/>
    </source>
</evidence>
<name>K4AL07_SETIT</name>
<proteinExistence type="predicted"/>
<keyword evidence="2" id="KW-1185">Reference proteome</keyword>
<reference evidence="2" key="1">
    <citation type="journal article" date="2012" name="Nat. Biotechnol.">
        <title>Reference genome sequence of the model plant Setaria.</title>
        <authorList>
            <person name="Bennetzen J.L."/>
            <person name="Schmutz J."/>
            <person name="Wang H."/>
            <person name="Percifield R."/>
            <person name="Hawkins J."/>
            <person name="Pontaroli A.C."/>
            <person name="Estep M."/>
            <person name="Feng L."/>
            <person name="Vaughn J.N."/>
            <person name="Grimwood J."/>
            <person name="Jenkins J."/>
            <person name="Barry K."/>
            <person name="Lindquist E."/>
            <person name="Hellsten U."/>
            <person name="Deshpande S."/>
            <person name="Wang X."/>
            <person name="Wu X."/>
            <person name="Mitros T."/>
            <person name="Triplett J."/>
            <person name="Yang X."/>
            <person name="Ye C.Y."/>
            <person name="Mauro-Herrera M."/>
            <person name="Wang L."/>
            <person name="Li P."/>
            <person name="Sharma M."/>
            <person name="Sharma R."/>
            <person name="Ronald P.C."/>
            <person name="Panaud O."/>
            <person name="Kellogg E.A."/>
            <person name="Brutnell T.P."/>
            <person name="Doust A.N."/>
            <person name="Tuskan G.A."/>
            <person name="Rokhsar D."/>
            <person name="Devos K.M."/>
        </authorList>
    </citation>
    <scope>NUCLEOTIDE SEQUENCE [LARGE SCALE GENOMIC DNA]</scope>
    <source>
        <strain evidence="2">cv. Yugu1</strain>
    </source>
</reference>
<dbReference type="InParanoid" id="K4AL07"/>
<sequence>MEVDALYNPTVSANIISSSLVLTFLVDKPLEPTDRTFWSSSGDLVEEHGFLQSVSIGHRDVEDTRDFHVFEVQDFDILIGHPIENFLLDAPILGKLDV</sequence>
<accession>K4AL07</accession>
<dbReference type="HOGENOM" id="CLU_2162809_0_0_1"/>
<organism evidence="1 2">
    <name type="scientific">Setaria italica</name>
    <name type="common">Foxtail millet</name>
    <name type="synonym">Panicum italicum</name>
    <dbReference type="NCBI Taxonomy" id="4555"/>
    <lineage>
        <taxon>Eukaryota</taxon>
        <taxon>Viridiplantae</taxon>
        <taxon>Streptophyta</taxon>
        <taxon>Embryophyta</taxon>
        <taxon>Tracheophyta</taxon>
        <taxon>Spermatophyta</taxon>
        <taxon>Magnoliopsida</taxon>
        <taxon>Liliopsida</taxon>
        <taxon>Poales</taxon>
        <taxon>Poaceae</taxon>
        <taxon>PACMAD clade</taxon>
        <taxon>Panicoideae</taxon>
        <taxon>Panicodae</taxon>
        <taxon>Paniceae</taxon>
        <taxon>Cenchrinae</taxon>
        <taxon>Setaria</taxon>
    </lineage>
</organism>
<dbReference type="eggNOG" id="ENOG502R4QJ">
    <property type="taxonomic scope" value="Eukaryota"/>
</dbReference>